<dbReference type="OrthoDB" id="192702at2759"/>
<proteinExistence type="predicted"/>
<name>A0A2R6NEC0_9APHY</name>
<evidence type="ECO:0008006" key="3">
    <source>
        <dbReference type="Google" id="ProtNLM"/>
    </source>
</evidence>
<dbReference type="Pfam" id="PF11017">
    <property type="entry name" value="DUF2855"/>
    <property type="match status" value="1"/>
</dbReference>
<sequence>MLYRPLFWTAFWFQDWLQASGYRGTKRIVISSASAKTAFCLAYLTRMYADDNGIKGFQVVGLTSSRNLAFTRGLGLYTDVIGYDDFDRASALDFHAHRWIYVDVAGNENLNARIRNRFASSTSLVAWIQLGLTNLSPSAPSAPSTKFSTNTTLEVSPQTSNGIVVEQFFMPEWLAVRRKQLSISEVTDMQAKAWRKLMRDGKGWVRMEKSLGAEEVLRAYCAISRGGLTPQIGMVWSLWEDTALERDTRSKL</sequence>
<protein>
    <recommendedName>
        <fullName evidence="3">DUF2855 family protein</fullName>
    </recommendedName>
</protein>
<gene>
    <name evidence="1" type="ORF">PHLCEN_2v13357</name>
</gene>
<accession>A0A2R6NEC0</accession>
<dbReference type="AlphaFoldDB" id="A0A2R6NEC0"/>
<comment type="caution">
    <text evidence="1">The sequence shown here is derived from an EMBL/GenBank/DDBJ whole genome shotgun (WGS) entry which is preliminary data.</text>
</comment>
<dbReference type="Proteomes" id="UP000186601">
    <property type="component" value="Unassembled WGS sequence"/>
</dbReference>
<evidence type="ECO:0000313" key="1">
    <source>
        <dbReference type="EMBL" id="PSR70737.1"/>
    </source>
</evidence>
<dbReference type="EMBL" id="MLYV02001330">
    <property type="protein sequence ID" value="PSR70737.1"/>
    <property type="molecule type" value="Genomic_DNA"/>
</dbReference>
<dbReference type="InterPro" id="IPR021276">
    <property type="entry name" value="DUF2855"/>
</dbReference>
<reference evidence="1 2" key="1">
    <citation type="submission" date="2018-02" db="EMBL/GenBank/DDBJ databases">
        <title>Genome sequence of the basidiomycete white-rot fungus Phlebia centrifuga.</title>
        <authorList>
            <person name="Granchi Z."/>
            <person name="Peng M."/>
            <person name="de Vries R.P."/>
            <person name="Hilden K."/>
            <person name="Makela M.R."/>
            <person name="Grigoriev I."/>
            <person name="Riley R."/>
        </authorList>
    </citation>
    <scope>NUCLEOTIDE SEQUENCE [LARGE SCALE GENOMIC DNA]</scope>
    <source>
        <strain evidence="1 2">FBCC195</strain>
    </source>
</reference>
<evidence type="ECO:0000313" key="2">
    <source>
        <dbReference type="Proteomes" id="UP000186601"/>
    </source>
</evidence>
<organism evidence="1 2">
    <name type="scientific">Hermanssonia centrifuga</name>
    <dbReference type="NCBI Taxonomy" id="98765"/>
    <lineage>
        <taxon>Eukaryota</taxon>
        <taxon>Fungi</taxon>
        <taxon>Dikarya</taxon>
        <taxon>Basidiomycota</taxon>
        <taxon>Agaricomycotina</taxon>
        <taxon>Agaricomycetes</taxon>
        <taxon>Polyporales</taxon>
        <taxon>Meruliaceae</taxon>
        <taxon>Hermanssonia</taxon>
    </lineage>
</organism>
<keyword evidence="2" id="KW-1185">Reference proteome</keyword>